<feature type="compositionally biased region" description="Acidic residues" evidence="1">
    <location>
        <begin position="871"/>
        <end position="893"/>
    </location>
</feature>
<accession>A0ABW5D5F7</accession>
<keyword evidence="4" id="KW-1185">Reference proteome</keyword>
<dbReference type="EMBL" id="JBHUIT010000003">
    <property type="protein sequence ID" value="MFD2256092.1"/>
    <property type="molecule type" value="Genomic_DNA"/>
</dbReference>
<dbReference type="InterPro" id="IPR036280">
    <property type="entry name" value="Multihaem_cyt_sf"/>
</dbReference>
<protein>
    <submittedName>
        <fullName evidence="3">Multiheme c-type cytochrome</fullName>
    </submittedName>
</protein>
<name>A0ABW5D5F7_9BACT</name>
<reference evidence="4" key="1">
    <citation type="journal article" date="2019" name="Int. J. Syst. Evol. Microbiol.">
        <title>The Global Catalogue of Microorganisms (GCM) 10K type strain sequencing project: providing services to taxonomists for standard genome sequencing and annotation.</title>
        <authorList>
            <consortium name="The Broad Institute Genomics Platform"/>
            <consortium name="The Broad Institute Genome Sequencing Center for Infectious Disease"/>
            <person name="Wu L."/>
            <person name="Ma J."/>
        </authorList>
    </citation>
    <scope>NUCLEOTIDE SEQUENCE [LARGE SCALE GENOMIC DNA]</scope>
    <source>
        <strain evidence="4">CGMCC 4.7106</strain>
    </source>
</reference>
<feature type="region of interest" description="Disordered" evidence="1">
    <location>
        <begin position="49"/>
        <end position="150"/>
    </location>
</feature>
<feature type="compositionally biased region" description="Basic and acidic residues" evidence="1">
    <location>
        <begin position="49"/>
        <end position="58"/>
    </location>
</feature>
<dbReference type="Gene3D" id="1.10.1130.10">
    <property type="entry name" value="Flavocytochrome C3, Chain A"/>
    <property type="match status" value="1"/>
</dbReference>
<organism evidence="3 4">
    <name type="scientific">Luteolibacter algae</name>
    <dbReference type="NCBI Taxonomy" id="454151"/>
    <lineage>
        <taxon>Bacteria</taxon>
        <taxon>Pseudomonadati</taxon>
        <taxon>Verrucomicrobiota</taxon>
        <taxon>Verrucomicrobiia</taxon>
        <taxon>Verrucomicrobiales</taxon>
        <taxon>Verrucomicrobiaceae</taxon>
        <taxon>Luteolibacter</taxon>
    </lineage>
</organism>
<proteinExistence type="predicted"/>
<evidence type="ECO:0000259" key="2">
    <source>
        <dbReference type="Pfam" id="PF13435"/>
    </source>
</evidence>
<sequence>MKHSVSPEQGPDILRPATSASANRAISLPRFAIFSLIVAANLAPIHAEDVPEPTKPEAEETAGEIGKSPAAAEPASGETVETVETVEKQKGATGNAILPPSEGEAMKEGFGDEGFGDEGFGDEGFGEEGFGAEEFGEESFGGGELPPDTDIFAEFEPEEEDEKESKTIYANAAEAHISFLDLLESEKRFPSASACAACHPDHFREWSVSAHAYAQVSPVFNAMQATLFKATSGTNGDFCIRCHTQVGMQREEPILTSNFNRHPASLEGITCVVCHRIDKNYGKVSGRTSVVTGDVFDPVYGPKGNAILKEILENDTTLKTEEEGTGQRKIHNDAKKFDPIATSGFCGTCHDVNLLNGFRLEEAFTQFKNSPANADGETCQDCHMGKVPGAKVADGEANYHTGPAARIGGDLWATDPEDDGYGKATPSRKRTNHMFAGPDYSIIHPGIFPHSKNIRDQLWDMQNQELKPNGDVVVKERASLRHVIHFKWEDGWGDVNSDFEKRVAKNPKIGEALPWPWNDLKYRTDFRSSLNQQFRLLNEINTQRYQVLRRGYQLGEFKVTRNDHKALEFQVEVRNGTDGHGVPTGFDAERLVFLNVAVKDRYGRKVFESGDRDPNGDVRDLHSVFVHHNADKTHSFLASSDWKAKAQLPLLAEDKKWKVDNQLFSLQSKFIVRNRFGGEREQVLAVNYSVDPLPYIRPDTFPGILRARPGGARKHAVGLPPNGSRIADYKVPAKMLTGTGPYTVDIRFITQMIPVNLIPEISGVGFDYNLSPMEVAKRVVHGHRISPSTRDSDRRGGAQVLWEKTIRLDGERTSWNLHPTEKDIMAVPPGPFPYNPEFDAGQQQETAIIDIVEPPLPLDEQIDPNYNPDDFKEEDFGGEDFSEGEFGEENFGE</sequence>
<gene>
    <name evidence="3" type="ORF">ACFSSA_05330</name>
</gene>
<evidence type="ECO:0000256" key="1">
    <source>
        <dbReference type="SAM" id="MobiDB-lite"/>
    </source>
</evidence>
<feature type="compositionally biased region" description="Acidic residues" evidence="1">
    <location>
        <begin position="114"/>
        <end position="137"/>
    </location>
</feature>
<dbReference type="RefSeq" id="WP_386819022.1">
    <property type="nucleotide sequence ID" value="NZ_JBHUIT010000003.1"/>
</dbReference>
<dbReference type="Proteomes" id="UP001597375">
    <property type="component" value="Unassembled WGS sequence"/>
</dbReference>
<feature type="region of interest" description="Disordered" evidence="1">
    <location>
        <begin position="857"/>
        <end position="893"/>
    </location>
</feature>
<evidence type="ECO:0000313" key="3">
    <source>
        <dbReference type="EMBL" id="MFD2256092.1"/>
    </source>
</evidence>
<dbReference type="InterPro" id="IPR023155">
    <property type="entry name" value="Cyt_c-552/4"/>
</dbReference>
<dbReference type="Pfam" id="PF13435">
    <property type="entry name" value="Cytochrome_C554"/>
    <property type="match status" value="1"/>
</dbReference>
<feature type="domain" description="Cytochrome c-552/4" evidence="2">
    <location>
        <begin position="194"/>
        <end position="275"/>
    </location>
</feature>
<comment type="caution">
    <text evidence="3">The sequence shown here is derived from an EMBL/GenBank/DDBJ whole genome shotgun (WGS) entry which is preliminary data.</text>
</comment>
<evidence type="ECO:0000313" key="4">
    <source>
        <dbReference type="Proteomes" id="UP001597375"/>
    </source>
</evidence>
<dbReference type="SUPFAM" id="SSF48695">
    <property type="entry name" value="Multiheme cytochromes"/>
    <property type="match status" value="1"/>
</dbReference>